<accession>A0A1G9I254</accession>
<organism evidence="2 3">
    <name type="scientific">Modicisalibacter muralis</name>
    <dbReference type="NCBI Taxonomy" id="119000"/>
    <lineage>
        <taxon>Bacteria</taxon>
        <taxon>Pseudomonadati</taxon>
        <taxon>Pseudomonadota</taxon>
        <taxon>Gammaproteobacteria</taxon>
        <taxon>Oceanospirillales</taxon>
        <taxon>Halomonadaceae</taxon>
        <taxon>Modicisalibacter</taxon>
    </lineage>
</organism>
<keyword evidence="1" id="KW-1133">Transmembrane helix</keyword>
<dbReference type="OrthoDB" id="6164237at2"/>
<dbReference type="STRING" id="119000.SAMN05661010_01004"/>
<sequence>MSYGLLDLPAPLFDGIDAAFATVLPPTARLVVWALIGAVVSMLLYYFLTPQKRIGIAKQKAADARRRLNDFDGEFSEAGSLIGDQFKTSFRHIGLVLPGTILASLPVLCLLIWLEATYGNAYPPPNQTPTITTQPESVQTRWVAPSEPGGVPHVQVLGSNGEVSSDFELVSPVPVIHERQWWNWLIGNPAGYLPEDGRVERINIELPESRYLEIGPSWMHSWLFVFFPVLVIVSLLIHRFSRIK</sequence>
<keyword evidence="3" id="KW-1185">Reference proteome</keyword>
<keyword evidence="1" id="KW-0812">Transmembrane</keyword>
<dbReference type="Proteomes" id="UP000198654">
    <property type="component" value="Unassembled WGS sequence"/>
</dbReference>
<name>A0A1G9I254_9GAMM</name>
<feature type="transmembrane region" description="Helical" evidence="1">
    <location>
        <begin position="30"/>
        <end position="48"/>
    </location>
</feature>
<dbReference type="EMBL" id="FNGI01000002">
    <property type="protein sequence ID" value="SDL18893.1"/>
    <property type="molecule type" value="Genomic_DNA"/>
</dbReference>
<proteinExistence type="predicted"/>
<feature type="transmembrane region" description="Helical" evidence="1">
    <location>
        <begin position="218"/>
        <end position="237"/>
    </location>
</feature>
<evidence type="ECO:0000313" key="2">
    <source>
        <dbReference type="EMBL" id="SDL18893.1"/>
    </source>
</evidence>
<protein>
    <submittedName>
        <fullName evidence="2">Uncharacterized protein</fullName>
    </submittedName>
</protein>
<evidence type="ECO:0000256" key="1">
    <source>
        <dbReference type="SAM" id="Phobius"/>
    </source>
</evidence>
<reference evidence="2 3" key="1">
    <citation type="submission" date="2016-10" db="EMBL/GenBank/DDBJ databases">
        <authorList>
            <person name="de Groot N.N."/>
        </authorList>
    </citation>
    <scope>NUCLEOTIDE SEQUENCE [LARGE SCALE GENOMIC DNA]</scope>
    <source>
        <strain evidence="2 3">DSM 14789</strain>
    </source>
</reference>
<dbReference type="RefSeq" id="WP_089726180.1">
    <property type="nucleotide sequence ID" value="NZ_FNGI01000002.1"/>
</dbReference>
<dbReference type="AlphaFoldDB" id="A0A1G9I254"/>
<evidence type="ECO:0000313" key="3">
    <source>
        <dbReference type="Proteomes" id="UP000198654"/>
    </source>
</evidence>
<feature type="transmembrane region" description="Helical" evidence="1">
    <location>
        <begin position="95"/>
        <end position="114"/>
    </location>
</feature>
<keyword evidence="1" id="KW-0472">Membrane</keyword>
<gene>
    <name evidence="2" type="ORF">SAMN05661010_01004</name>
</gene>